<evidence type="ECO:0000313" key="2">
    <source>
        <dbReference type="Proteomes" id="UP001162640"/>
    </source>
</evidence>
<dbReference type="InterPro" id="IPR015943">
    <property type="entry name" value="WD40/YVTN_repeat-like_dom_sf"/>
</dbReference>
<dbReference type="EMBL" id="BLQM01000115">
    <property type="protein sequence ID" value="GMH65596.1"/>
    <property type="molecule type" value="Genomic_DNA"/>
</dbReference>
<evidence type="ECO:0000313" key="1">
    <source>
        <dbReference type="EMBL" id="GMH65596.1"/>
    </source>
</evidence>
<dbReference type="SUPFAM" id="SSF50978">
    <property type="entry name" value="WD40 repeat-like"/>
    <property type="match status" value="1"/>
</dbReference>
<name>A0A9W7A7K6_9STRA</name>
<comment type="caution">
    <text evidence="1">The sequence shown here is derived from an EMBL/GenBank/DDBJ whole genome shotgun (WGS) entry which is preliminary data.</text>
</comment>
<reference evidence="2" key="1">
    <citation type="journal article" date="2023" name="Commun. Biol.">
        <title>Genome analysis of Parmales, the sister group of diatoms, reveals the evolutionary specialization of diatoms from phago-mixotrophs to photoautotrophs.</title>
        <authorList>
            <person name="Ban H."/>
            <person name="Sato S."/>
            <person name="Yoshikawa S."/>
            <person name="Yamada K."/>
            <person name="Nakamura Y."/>
            <person name="Ichinomiya M."/>
            <person name="Sato N."/>
            <person name="Blanc-Mathieu R."/>
            <person name="Endo H."/>
            <person name="Kuwata A."/>
            <person name="Ogata H."/>
        </authorList>
    </citation>
    <scope>NUCLEOTIDE SEQUENCE [LARGE SCALE GENOMIC DNA]</scope>
</reference>
<dbReference type="Gene3D" id="2.130.10.10">
    <property type="entry name" value="YVTN repeat-like/Quinoprotein amine dehydrogenase"/>
    <property type="match status" value="1"/>
</dbReference>
<organism evidence="1 2">
    <name type="scientific">Triparma laevis f. inornata</name>
    <dbReference type="NCBI Taxonomy" id="1714386"/>
    <lineage>
        <taxon>Eukaryota</taxon>
        <taxon>Sar</taxon>
        <taxon>Stramenopiles</taxon>
        <taxon>Ochrophyta</taxon>
        <taxon>Bolidophyceae</taxon>
        <taxon>Parmales</taxon>
        <taxon>Triparmaceae</taxon>
        <taxon>Triparma</taxon>
    </lineage>
</organism>
<dbReference type="InterPro" id="IPR036322">
    <property type="entry name" value="WD40_repeat_dom_sf"/>
</dbReference>
<dbReference type="Proteomes" id="UP001162640">
    <property type="component" value="Unassembled WGS sequence"/>
</dbReference>
<proteinExistence type="predicted"/>
<protein>
    <submittedName>
        <fullName evidence="1">Uncharacterized protein</fullName>
    </submittedName>
</protein>
<accession>A0A9W7A7K6</accession>
<dbReference type="AlphaFoldDB" id="A0A9W7A7K6"/>
<gene>
    <name evidence="1" type="ORF">TL16_g04236</name>
</gene>
<sequence length="439" mass="46079">MEAGIAAAKALGREMEGMEETGSFDSVDETIDVVDYDVGNFVCGLDTSSFQQIPRLPKVGVDTVSCISTRLFLGGTCVLVLSDSNGVGGLAMQLVDVKSGGIKEQVLVDNVCSGKICRIDLKFCPSSATEVAVVGCVDGGLSVWTFYQNEESLPRRPIWRMTSLAHGGEKLIGLSVDVTLRLICSVSEGKACLWSLTSGKFIRSFTADNELLKEVTVTQNVIFGDHIAISKQGYIVLTVLREGERLIQLRTLTGVWLGEVGIKGTVNGLKTVLDGTAVVACLNGKATIHRLSSVRVLEILDTWNIEVSGFELIGGVPVMDIDFGPGRRVSQYPAISAVALGDGSLRIHALKGVGKWSRTVGQSLGGAVAGLVSKPISAISKGVLGVVSAIGGGVVSLGKELAQETRVGGEEVVEEVRRGGGLKSFLGKIVQRNGSGGGD</sequence>